<comment type="caution">
    <text evidence="2">The sequence shown here is derived from an EMBL/GenBank/DDBJ whole genome shotgun (WGS) entry which is preliminary data.</text>
</comment>
<reference evidence="2" key="1">
    <citation type="journal article" date="2020" name="Fungal Divers.">
        <title>Resolving the Mortierellaceae phylogeny through synthesis of multi-gene phylogenetics and phylogenomics.</title>
        <authorList>
            <person name="Vandepol N."/>
            <person name="Liber J."/>
            <person name="Desiro A."/>
            <person name="Na H."/>
            <person name="Kennedy M."/>
            <person name="Barry K."/>
            <person name="Grigoriev I.V."/>
            <person name="Miller A.N."/>
            <person name="O'Donnell K."/>
            <person name="Stajich J.E."/>
            <person name="Bonito G."/>
        </authorList>
    </citation>
    <scope>NUCLEOTIDE SEQUENCE</scope>
    <source>
        <strain evidence="2">KOD948</strain>
    </source>
</reference>
<protein>
    <submittedName>
        <fullName evidence="2">Uncharacterized protein</fullName>
    </submittedName>
</protein>
<keyword evidence="3" id="KW-1185">Reference proteome</keyword>
<feature type="non-terminal residue" evidence="2">
    <location>
        <position position="63"/>
    </location>
</feature>
<accession>A0A9P6PQ45</accession>
<feature type="region of interest" description="Disordered" evidence="1">
    <location>
        <begin position="1"/>
        <end position="20"/>
    </location>
</feature>
<name>A0A9P6PQ45_9FUNG</name>
<gene>
    <name evidence="2" type="ORF">BG011_007439</name>
</gene>
<organism evidence="2 3">
    <name type="scientific">Mortierella polycephala</name>
    <dbReference type="NCBI Taxonomy" id="41804"/>
    <lineage>
        <taxon>Eukaryota</taxon>
        <taxon>Fungi</taxon>
        <taxon>Fungi incertae sedis</taxon>
        <taxon>Mucoromycota</taxon>
        <taxon>Mortierellomycotina</taxon>
        <taxon>Mortierellomycetes</taxon>
        <taxon>Mortierellales</taxon>
        <taxon>Mortierellaceae</taxon>
        <taxon>Mortierella</taxon>
    </lineage>
</organism>
<evidence type="ECO:0000313" key="3">
    <source>
        <dbReference type="Proteomes" id="UP000726737"/>
    </source>
</evidence>
<dbReference type="EMBL" id="JAAAJA010000574">
    <property type="protein sequence ID" value="KAG0251701.1"/>
    <property type="molecule type" value="Genomic_DNA"/>
</dbReference>
<evidence type="ECO:0000256" key="1">
    <source>
        <dbReference type="SAM" id="MobiDB-lite"/>
    </source>
</evidence>
<dbReference type="AlphaFoldDB" id="A0A9P6PQ45"/>
<sequence>MIAQAMPSSGLETPGLFKRGANDRRNYGDLDIANKGVYQCLNCTVRSTGTRSATMHLQDNAHA</sequence>
<dbReference type="Proteomes" id="UP000726737">
    <property type="component" value="Unassembled WGS sequence"/>
</dbReference>
<proteinExistence type="predicted"/>
<evidence type="ECO:0000313" key="2">
    <source>
        <dbReference type="EMBL" id="KAG0251701.1"/>
    </source>
</evidence>
<feature type="compositionally biased region" description="Polar residues" evidence="1">
    <location>
        <begin position="1"/>
        <end position="11"/>
    </location>
</feature>